<accession>A0A0P9NCE5</accession>
<dbReference type="EMBL" id="LJQD01000282">
    <property type="protein sequence ID" value="KPW94987.1"/>
    <property type="molecule type" value="Genomic_DNA"/>
</dbReference>
<dbReference type="Pfam" id="PF03887">
    <property type="entry name" value="YfbU"/>
    <property type="match status" value="1"/>
</dbReference>
<proteinExistence type="predicted"/>
<evidence type="ECO:0000313" key="1">
    <source>
        <dbReference type="EMBL" id="KPW94987.1"/>
    </source>
</evidence>
<dbReference type="SUPFAM" id="SSF116960">
    <property type="entry name" value="YfbU-like"/>
    <property type="match status" value="1"/>
</dbReference>
<dbReference type="AlphaFoldDB" id="A0A0P9NCE5"/>
<sequence>MKFTDGEKVIALMLCELYDKLGVDSEIDPDFIRSAIHSESEWSIAWKYPGIPFTEQDEPESLREILDVLEMWDWIEESYAELSADDKKALIEKAKPFGVNPTFRGFDGNNESRYIGIASTLVNDLDRFERFKGRYLNSHSPMMDVYQRMLHAFAMVRIPSYDRYLNVDEIAQVLNACTHPSQRKTST</sequence>
<dbReference type="Proteomes" id="UP000050381">
    <property type="component" value="Unassembled WGS sequence"/>
</dbReference>
<gene>
    <name evidence="1" type="ORF">ALO79_200042</name>
</gene>
<organism evidence="1 2">
    <name type="scientific">Pseudomonas syringae pv. castaneae</name>
    <dbReference type="NCBI Taxonomy" id="264450"/>
    <lineage>
        <taxon>Bacteria</taxon>
        <taxon>Pseudomonadati</taxon>
        <taxon>Pseudomonadota</taxon>
        <taxon>Gammaproteobacteria</taxon>
        <taxon>Pseudomonadales</taxon>
        <taxon>Pseudomonadaceae</taxon>
        <taxon>Pseudomonas</taxon>
        <taxon>Pseudomonas syringae</taxon>
    </lineage>
</organism>
<protein>
    <submittedName>
        <fullName evidence="1">Type IV secretion system protein VirB8</fullName>
    </submittedName>
</protein>
<dbReference type="InterPro" id="IPR005587">
    <property type="entry name" value="UPF0304_YfbU"/>
</dbReference>
<evidence type="ECO:0000313" key="2">
    <source>
        <dbReference type="Proteomes" id="UP000050381"/>
    </source>
</evidence>
<reference evidence="1 2" key="1">
    <citation type="submission" date="2015-09" db="EMBL/GenBank/DDBJ databases">
        <title>Genome announcement of multiple Pseudomonas syringae strains.</title>
        <authorList>
            <person name="Thakur S."/>
            <person name="Wang P.W."/>
            <person name="Gong Y."/>
            <person name="Weir B.S."/>
            <person name="Guttman D.S."/>
        </authorList>
    </citation>
    <scope>NUCLEOTIDE SEQUENCE [LARGE SCALE GENOMIC DNA]</scope>
    <source>
        <strain evidence="1 2">ICMP9419</strain>
    </source>
</reference>
<dbReference type="PATRIC" id="fig|264450.4.peg.5126"/>
<comment type="caution">
    <text evidence="1">The sequence shown here is derived from an EMBL/GenBank/DDBJ whole genome shotgun (WGS) entry which is preliminary data.</text>
</comment>
<name>A0A0P9NCE5_PSESX</name>
<dbReference type="InterPro" id="IPR023146">
    <property type="entry name" value="YfbU_alpha-helical_sf"/>
</dbReference>
<dbReference type="Gene3D" id="1.10.3190.10">
    <property type="entry name" value="yfbu gene product, domain 2"/>
    <property type="match status" value="1"/>
</dbReference>
<dbReference type="RefSeq" id="WP_053191930.1">
    <property type="nucleotide sequence ID" value="NZ_LJQD01000282.1"/>
</dbReference>